<evidence type="ECO:0000259" key="1">
    <source>
        <dbReference type="Pfam" id="PF00534"/>
    </source>
</evidence>
<dbReference type="Proteomes" id="UP000182257">
    <property type="component" value="Unassembled WGS sequence"/>
</dbReference>
<name>A0A1H4C4M4_XYLRU</name>
<dbReference type="OrthoDB" id="1220440at2"/>
<protein>
    <submittedName>
        <fullName evidence="2">Glycosyltransferase involved in cell wall bisynthesis</fullName>
    </submittedName>
</protein>
<dbReference type="Gene3D" id="3.40.50.2000">
    <property type="entry name" value="Glycogen Phosphorylase B"/>
    <property type="match status" value="1"/>
</dbReference>
<sequence length="399" mass="45089">MKKVLIISAVFPPEQVTSALMNYDMARELSNKYEVTVLRPYPTRPLGMNFNYHGMGDEPFETILIDSYTHPQSILVGRFKESVDFGCKCAKYIKEHHKEIAFIYNNPWQLFGVYIIARAANKYKIPYTVAIQDIYPECLFTNKHYPSLITTLAMALLMPIDKYYQKHAAFIRTISVEMADYLSFSRKLPGDKYLVVNNWQNDEDFEDLKPAHITDKQRFVYTGSINLHANVDLIIKAFAQANLPNSELVIYGGGNQKDVCVKMVKDMGLKNVRFDFVKRSEIPQVQADASALVLALPKGNGNLCLPSKMTSYMLSGKPVIASVDQMSATTRYINEADCGLSVVPDDIDALAEGFRKFAILPSEKRISMGSNSRIFAETHLTRAINLKMVCDAIKNCIKQ</sequence>
<evidence type="ECO:0000313" key="3">
    <source>
        <dbReference type="Proteomes" id="UP000182257"/>
    </source>
</evidence>
<reference evidence="2 3" key="1">
    <citation type="submission" date="2016-10" db="EMBL/GenBank/DDBJ databases">
        <authorList>
            <person name="de Groot N.N."/>
        </authorList>
    </citation>
    <scope>NUCLEOTIDE SEQUENCE [LARGE SCALE GENOMIC DNA]</scope>
    <source>
        <strain evidence="2 3">D31d</strain>
    </source>
</reference>
<proteinExistence type="predicted"/>
<dbReference type="AlphaFoldDB" id="A0A1H4C4M4"/>
<gene>
    <name evidence="2" type="ORF">SAMN05216462_1767</name>
</gene>
<keyword evidence="2" id="KW-0808">Transferase</keyword>
<dbReference type="SUPFAM" id="SSF53756">
    <property type="entry name" value="UDP-Glycosyltransferase/glycogen phosphorylase"/>
    <property type="match status" value="1"/>
</dbReference>
<dbReference type="RefSeq" id="WP_074761128.1">
    <property type="nucleotide sequence ID" value="NZ_FNRF01000003.1"/>
</dbReference>
<dbReference type="CDD" id="cd03794">
    <property type="entry name" value="GT4_WbuB-like"/>
    <property type="match status" value="1"/>
</dbReference>
<dbReference type="GO" id="GO:0016757">
    <property type="term" value="F:glycosyltransferase activity"/>
    <property type="evidence" value="ECO:0007669"/>
    <property type="project" value="InterPro"/>
</dbReference>
<feature type="domain" description="Glycosyl transferase family 1" evidence="1">
    <location>
        <begin position="209"/>
        <end position="373"/>
    </location>
</feature>
<organism evidence="2 3">
    <name type="scientific">Xylanibacter ruminicola</name>
    <name type="common">Prevotella ruminicola</name>
    <dbReference type="NCBI Taxonomy" id="839"/>
    <lineage>
        <taxon>Bacteria</taxon>
        <taxon>Pseudomonadati</taxon>
        <taxon>Bacteroidota</taxon>
        <taxon>Bacteroidia</taxon>
        <taxon>Bacteroidales</taxon>
        <taxon>Prevotellaceae</taxon>
        <taxon>Xylanibacter</taxon>
    </lineage>
</organism>
<evidence type="ECO:0000313" key="2">
    <source>
        <dbReference type="EMBL" id="SEA55331.1"/>
    </source>
</evidence>
<accession>A0A1H4C4M4</accession>
<dbReference type="Pfam" id="PF00534">
    <property type="entry name" value="Glycos_transf_1"/>
    <property type="match status" value="1"/>
</dbReference>
<dbReference type="EMBL" id="FNRF01000003">
    <property type="protein sequence ID" value="SEA55331.1"/>
    <property type="molecule type" value="Genomic_DNA"/>
</dbReference>
<dbReference type="PANTHER" id="PTHR12526">
    <property type="entry name" value="GLYCOSYLTRANSFERASE"/>
    <property type="match status" value="1"/>
</dbReference>
<dbReference type="InterPro" id="IPR001296">
    <property type="entry name" value="Glyco_trans_1"/>
</dbReference>